<dbReference type="GO" id="GO:0000155">
    <property type="term" value="F:phosphorelay sensor kinase activity"/>
    <property type="evidence" value="ECO:0007669"/>
    <property type="project" value="InterPro"/>
</dbReference>
<dbReference type="InterPro" id="IPR036890">
    <property type="entry name" value="HATPase_C_sf"/>
</dbReference>
<feature type="domain" description="Signal transduction histidine kinase internal region" evidence="2">
    <location>
        <begin position="246"/>
        <end position="321"/>
    </location>
</feature>
<sequence>MEVLKHKTTPVLRSLFRNRLLQNTLFSRGLSRNRLLQNTLFSRSLSRNRFLQNTLFSRSLSRNRLLQNTLFSRGLSRNRLLQNTLFSRGLSRNRILQHILFFRSLSRNRILQHILFWSLSYYCLLIFFSPGPPEKIDFIYTAAFHIPLLIAVYINLGLLVPFILRKEKYVYYLLSLVTLMCISAGLNTFLFNVVIDYLVPSYYFIAYYNFPELFLFALIYLGLTTLIKLSRGWFMLVRLQNEKSETELKFLKTQINPHFLFNSLNSIYALSLKKDTQLPASILKLAEVMRYMIYETDADYVPLENEISYLKNYIALQQLRNAGSMQLSFEITGDPALYKVAPFMFIVFVENAFKHGGSFIQIQLAMTGHLLRFHVVNDKGELDDPEPLDFKGLGLDNVKRRLDLLYPGNHRLEIKDEATLYTVQLSIDIL</sequence>
<proteinExistence type="predicted"/>
<dbReference type="SUPFAM" id="SSF55874">
    <property type="entry name" value="ATPase domain of HSP90 chaperone/DNA topoisomerase II/histidine kinase"/>
    <property type="match status" value="1"/>
</dbReference>
<dbReference type="OrthoDB" id="9792992at2"/>
<keyword evidence="4" id="KW-1185">Reference proteome</keyword>
<dbReference type="RefSeq" id="WP_116855257.1">
    <property type="nucleotide sequence ID" value="NZ_QTJV01000007.1"/>
</dbReference>
<reference evidence="3 4" key="1">
    <citation type="submission" date="2018-08" db="EMBL/GenBank/DDBJ databases">
        <title>Chitinophaga sp. K20C18050901, a novel bacterium isolated from forest soil.</title>
        <authorList>
            <person name="Wang C."/>
        </authorList>
    </citation>
    <scope>NUCLEOTIDE SEQUENCE [LARGE SCALE GENOMIC DNA]</scope>
    <source>
        <strain evidence="3 4">K20C18050901</strain>
    </source>
</reference>
<dbReference type="EMBL" id="QTJV01000007">
    <property type="protein sequence ID" value="RFM33410.1"/>
    <property type="molecule type" value="Genomic_DNA"/>
</dbReference>
<feature type="transmembrane region" description="Helical" evidence="1">
    <location>
        <begin position="201"/>
        <end position="223"/>
    </location>
</feature>
<organism evidence="3 4">
    <name type="scientific">Chitinophaga silvisoli</name>
    <dbReference type="NCBI Taxonomy" id="2291814"/>
    <lineage>
        <taxon>Bacteria</taxon>
        <taxon>Pseudomonadati</taxon>
        <taxon>Bacteroidota</taxon>
        <taxon>Chitinophagia</taxon>
        <taxon>Chitinophagales</taxon>
        <taxon>Chitinophagaceae</taxon>
        <taxon>Chitinophaga</taxon>
    </lineage>
</organism>
<feature type="transmembrane region" description="Helical" evidence="1">
    <location>
        <begin position="110"/>
        <end position="130"/>
    </location>
</feature>
<dbReference type="GO" id="GO:0016020">
    <property type="term" value="C:membrane"/>
    <property type="evidence" value="ECO:0007669"/>
    <property type="project" value="InterPro"/>
</dbReference>
<name>A0A3E1NZT8_9BACT</name>
<dbReference type="PANTHER" id="PTHR34220">
    <property type="entry name" value="SENSOR HISTIDINE KINASE YPDA"/>
    <property type="match status" value="1"/>
</dbReference>
<dbReference type="InterPro" id="IPR050640">
    <property type="entry name" value="Bact_2-comp_sensor_kinase"/>
</dbReference>
<keyword evidence="1" id="KW-1133">Transmembrane helix</keyword>
<evidence type="ECO:0000259" key="2">
    <source>
        <dbReference type="Pfam" id="PF06580"/>
    </source>
</evidence>
<dbReference type="PANTHER" id="PTHR34220:SF7">
    <property type="entry name" value="SENSOR HISTIDINE KINASE YPDA"/>
    <property type="match status" value="1"/>
</dbReference>
<dbReference type="AlphaFoldDB" id="A0A3E1NZT8"/>
<feature type="transmembrane region" description="Helical" evidence="1">
    <location>
        <begin position="171"/>
        <end position="195"/>
    </location>
</feature>
<dbReference type="InterPro" id="IPR010559">
    <property type="entry name" value="Sig_transdc_His_kin_internal"/>
</dbReference>
<accession>A0A3E1NZT8</accession>
<feature type="transmembrane region" description="Helical" evidence="1">
    <location>
        <begin position="142"/>
        <end position="164"/>
    </location>
</feature>
<evidence type="ECO:0000313" key="3">
    <source>
        <dbReference type="EMBL" id="RFM33410.1"/>
    </source>
</evidence>
<dbReference type="Pfam" id="PF06580">
    <property type="entry name" value="His_kinase"/>
    <property type="match status" value="1"/>
</dbReference>
<dbReference type="Gene3D" id="3.30.565.10">
    <property type="entry name" value="Histidine kinase-like ATPase, C-terminal domain"/>
    <property type="match status" value="1"/>
</dbReference>
<keyword evidence="1" id="KW-0472">Membrane</keyword>
<keyword evidence="1" id="KW-0812">Transmembrane</keyword>
<comment type="caution">
    <text evidence="3">The sequence shown here is derived from an EMBL/GenBank/DDBJ whole genome shotgun (WGS) entry which is preliminary data.</text>
</comment>
<evidence type="ECO:0000256" key="1">
    <source>
        <dbReference type="SAM" id="Phobius"/>
    </source>
</evidence>
<protein>
    <recommendedName>
        <fullName evidence="2">Signal transduction histidine kinase internal region domain-containing protein</fullName>
    </recommendedName>
</protein>
<gene>
    <name evidence="3" type="ORF">DXN04_20525</name>
</gene>
<evidence type="ECO:0000313" key="4">
    <source>
        <dbReference type="Proteomes" id="UP000261174"/>
    </source>
</evidence>
<dbReference type="Proteomes" id="UP000261174">
    <property type="component" value="Unassembled WGS sequence"/>
</dbReference>